<keyword evidence="9 10" id="KW-0408">Iron</keyword>
<dbReference type="GO" id="GO:0019853">
    <property type="term" value="P:L-ascorbic acid biosynthetic process"/>
    <property type="evidence" value="ECO:0007669"/>
    <property type="project" value="UniProtKB-KW"/>
</dbReference>
<dbReference type="InterPro" id="IPR007828">
    <property type="entry name" value="Inositol_oxygenase"/>
</dbReference>
<evidence type="ECO:0000256" key="5">
    <source>
        <dbReference type="ARBA" id="ARBA00022490"/>
    </source>
</evidence>
<dbReference type="PANTHER" id="PTHR12588">
    <property type="entry name" value="MYOINOSITOL OXYGENASE"/>
    <property type="match status" value="1"/>
</dbReference>
<dbReference type="GO" id="GO:0019310">
    <property type="term" value="P:inositol catabolic process"/>
    <property type="evidence" value="ECO:0007669"/>
    <property type="project" value="UniProtKB-UniRule"/>
</dbReference>
<protein>
    <recommendedName>
        <fullName evidence="4 11">Inositol oxygenase</fullName>
        <ecNumber evidence="4 11">1.13.99.1</ecNumber>
    </recommendedName>
    <alternativeName>
        <fullName evidence="11">Myo-inositol oxygenase</fullName>
    </alternativeName>
</protein>
<keyword evidence="6" id="KW-0060">Ascorbate biosynthesis</keyword>
<reference evidence="13" key="1">
    <citation type="submission" date="2013-09" db="EMBL/GenBank/DDBJ databases">
        <title>Corchorus olitorius genome sequencing.</title>
        <authorList>
            <person name="Alam M."/>
            <person name="Haque M.S."/>
            <person name="Islam M.S."/>
            <person name="Emdad E.M."/>
            <person name="Islam M.M."/>
            <person name="Ahmed B."/>
            <person name="Halim A."/>
            <person name="Hossen Q.M.M."/>
            <person name="Hossain M.Z."/>
            <person name="Ahmed R."/>
            <person name="Khan M.M."/>
            <person name="Islam R."/>
            <person name="Rashid M.M."/>
            <person name="Khan S.A."/>
            <person name="Rahman M.S."/>
            <person name="Alam M."/>
            <person name="Yahiya A.S."/>
            <person name="Khan M.S."/>
            <person name="Azam M.S."/>
            <person name="Haque T."/>
            <person name="Lashkar M.Z.H."/>
            <person name="Akhand A.I."/>
            <person name="Morshed G."/>
            <person name="Roy S."/>
            <person name="Uddin K.S."/>
            <person name="Rabeya T."/>
            <person name="Hossain A.S."/>
            <person name="Chowdhury A."/>
            <person name="Snigdha A.R."/>
            <person name="Mortoza M.S."/>
            <person name="Matin S.A."/>
            <person name="Hoque S.M.E."/>
            <person name="Islam M.K."/>
            <person name="Roy D.K."/>
            <person name="Haider R."/>
            <person name="Moosa M.M."/>
            <person name="Elias S.M."/>
            <person name="Hasan A.M."/>
            <person name="Jahan S."/>
            <person name="Shafiuddin M."/>
            <person name="Mahmood N."/>
            <person name="Shommy N.S."/>
        </authorList>
    </citation>
    <scope>NUCLEOTIDE SEQUENCE [LARGE SCALE GENOMIC DNA]</scope>
    <source>
        <strain evidence="13">cv. O-4</strain>
    </source>
</reference>
<comment type="catalytic activity">
    <reaction evidence="11">
        <text>myo-inositol + O2 = D-glucuronate + H2O + H(+)</text>
        <dbReference type="Rhea" id="RHEA:23696"/>
        <dbReference type="ChEBI" id="CHEBI:15377"/>
        <dbReference type="ChEBI" id="CHEBI:15378"/>
        <dbReference type="ChEBI" id="CHEBI:15379"/>
        <dbReference type="ChEBI" id="CHEBI:17268"/>
        <dbReference type="ChEBI" id="CHEBI:58720"/>
        <dbReference type="EC" id="1.13.99.1"/>
    </reaction>
</comment>
<keyword evidence="5 11" id="KW-0963">Cytoplasm</keyword>
<dbReference type="OrthoDB" id="5151075at2759"/>
<gene>
    <name evidence="12" type="ORF">COLO4_30172</name>
</gene>
<name>A0A1R3HAL3_9ROSI</name>
<sequence>MLQFDLLSFEAIGNLARKAVIVVAGTIVKEYSAIKYLSTCSVKKVYFDLKISDTKSAILEAQDDVVVYLFYMDLADVKVGLWLCDLLLGILQHWKGVLFHSMTLRNKKLLYECKHVLKQGLLSCEFLNDVVDESDSDFDEPVIERLLQTAEAIGKVYPNEGWLHLTGLIHDLGKFLLHPSFGGLSQWAVVACR</sequence>
<dbReference type="SUPFAM" id="SSF109604">
    <property type="entry name" value="HD-domain/PDEase-like"/>
    <property type="match status" value="1"/>
</dbReference>
<evidence type="ECO:0000256" key="8">
    <source>
        <dbReference type="ARBA" id="ARBA00023002"/>
    </source>
</evidence>
<evidence type="ECO:0000256" key="4">
    <source>
        <dbReference type="ARBA" id="ARBA00011919"/>
    </source>
</evidence>
<comment type="cofactor">
    <cofactor evidence="10 11">
        <name>Fe cation</name>
        <dbReference type="ChEBI" id="CHEBI:24875"/>
    </cofactor>
    <text evidence="10 11">Binds 2 iron ions per subunit.</text>
</comment>
<evidence type="ECO:0000256" key="6">
    <source>
        <dbReference type="ARBA" id="ARBA00022644"/>
    </source>
</evidence>
<feature type="binding site" evidence="10">
    <location>
        <position position="170"/>
    </location>
    <ligand>
        <name>Fe cation</name>
        <dbReference type="ChEBI" id="CHEBI:24875"/>
        <label>1</label>
    </ligand>
</feature>
<evidence type="ECO:0000313" key="13">
    <source>
        <dbReference type="Proteomes" id="UP000187203"/>
    </source>
</evidence>
<dbReference type="EMBL" id="AWUE01020624">
    <property type="protein sequence ID" value="OMO67385.1"/>
    <property type="molecule type" value="Genomic_DNA"/>
</dbReference>
<dbReference type="STRING" id="93759.A0A1R3HAL3"/>
<comment type="caution">
    <text evidence="12">The sequence shown here is derived from an EMBL/GenBank/DDBJ whole genome shotgun (WGS) entry which is preliminary data.</text>
</comment>
<feature type="binding site" evidence="10">
    <location>
        <position position="171"/>
    </location>
    <ligand>
        <name>Fe cation</name>
        <dbReference type="ChEBI" id="CHEBI:24875"/>
        <label>1</label>
    </ligand>
</feature>
<dbReference type="AlphaFoldDB" id="A0A1R3HAL3"/>
<dbReference type="Pfam" id="PF05153">
    <property type="entry name" value="MIOX"/>
    <property type="match status" value="1"/>
</dbReference>
<proteinExistence type="inferred from homology"/>
<dbReference type="GO" id="GO:0050113">
    <property type="term" value="F:inositol oxygenase activity"/>
    <property type="evidence" value="ECO:0007669"/>
    <property type="project" value="UniProtKB-UniRule"/>
</dbReference>
<dbReference type="UniPathway" id="UPA00111">
    <property type="reaction ID" value="UER00527"/>
</dbReference>
<keyword evidence="8 11" id="KW-0560">Oxidoreductase</keyword>
<dbReference type="GO" id="GO:0005506">
    <property type="term" value="F:iron ion binding"/>
    <property type="evidence" value="ECO:0007669"/>
    <property type="project" value="InterPro"/>
</dbReference>
<evidence type="ECO:0000256" key="9">
    <source>
        <dbReference type="ARBA" id="ARBA00023004"/>
    </source>
</evidence>
<evidence type="ECO:0000256" key="1">
    <source>
        <dbReference type="ARBA" id="ARBA00004496"/>
    </source>
</evidence>
<evidence type="ECO:0000256" key="3">
    <source>
        <dbReference type="ARBA" id="ARBA00005286"/>
    </source>
</evidence>
<accession>A0A1R3HAL3</accession>
<dbReference type="GO" id="GO:0005737">
    <property type="term" value="C:cytoplasm"/>
    <property type="evidence" value="ECO:0007669"/>
    <property type="project" value="UniProtKB-SubCell"/>
</dbReference>
<keyword evidence="7 10" id="KW-0479">Metal-binding</keyword>
<dbReference type="Proteomes" id="UP000187203">
    <property type="component" value="Unassembled WGS sequence"/>
</dbReference>
<evidence type="ECO:0000256" key="7">
    <source>
        <dbReference type="ARBA" id="ARBA00022723"/>
    </source>
</evidence>
<comment type="pathway">
    <text evidence="2 11">Polyol metabolism; myo-inositol degradation into D-glucuronate; D-glucuronate from myo-inositol: step 1/1.</text>
</comment>
<keyword evidence="13" id="KW-1185">Reference proteome</keyword>
<dbReference type="EC" id="1.13.99.1" evidence="4 11"/>
<organism evidence="12 13">
    <name type="scientific">Corchorus olitorius</name>
    <dbReference type="NCBI Taxonomy" id="93759"/>
    <lineage>
        <taxon>Eukaryota</taxon>
        <taxon>Viridiplantae</taxon>
        <taxon>Streptophyta</taxon>
        <taxon>Embryophyta</taxon>
        <taxon>Tracheophyta</taxon>
        <taxon>Spermatophyta</taxon>
        <taxon>Magnoliopsida</taxon>
        <taxon>eudicotyledons</taxon>
        <taxon>Gunneridae</taxon>
        <taxon>Pentapetalae</taxon>
        <taxon>rosids</taxon>
        <taxon>malvids</taxon>
        <taxon>Malvales</taxon>
        <taxon>Malvaceae</taxon>
        <taxon>Grewioideae</taxon>
        <taxon>Apeibeae</taxon>
        <taxon>Corchorus</taxon>
    </lineage>
</organism>
<dbReference type="PANTHER" id="PTHR12588:SF12">
    <property type="entry name" value="INOSITOL OXYGENASE 1"/>
    <property type="match status" value="1"/>
</dbReference>
<comment type="subcellular location">
    <subcellularLocation>
        <location evidence="1 11">Cytoplasm</location>
    </subcellularLocation>
</comment>
<evidence type="ECO:0000256" key="11">
    <source>
        <dbReference type="RuleBase" id="RU367039"/>
    </source>
</evidence>
<evidence type="ECO:0000313" key="12">
    <source>
        <dbReference type="EMBL" id="OMO67385.1"/>
    </source>
</evidence>
<evidence type="ECO:0000256" key="2">
    <source>
        <dbReference type="ARBA" id="ARBA00005167"/>
    </source>
</evidence>
<evidence type="ECO:0000256" key="10">
    <source>
        <dbReference type="PIRSR" id="PIRSR607828-2"/>
    </source>
</evidence>
<comment type="similarity">
    <text evidence="3 11">Belongs to the myo-inositol oxygenase family.</text>
</comment>